<dbReference type="InterPro" id="IPR006674">
    <property type="entry name" value="HD_domain"/>
</dbReference>
<reference evidence="2" key="1">
    <citation type="submission" date="2018-05" db="EMBL/GenBank/DDBJ databases">
        <authorList>
            <person name="Lanie J.A."/>
            <person name="Ng W.-L."/>
            <person name="Kazmierczak K.M."/>
            <person name="Andrzejewski T.M."/>
            <person name="Davidsen T.M."/>
            <person name="Wayne K.J."/>
            <person name="Tettelin H."/>
            <person name="Glass J.I."/>
            <person name="Rusch D."/>
            <person name="Podicherti R."/>
            <person name="Tsui H.-C.T."/>
            <person name="Winkler M.E."/>
        </authorList>
    </citation>
    <scope>NUCLEOTIDE SEQUENCE</scope>
</reference>
<feature type="domain" description="HD" evidence="1">
    <location>
        <begin position="50"/>
        <end position="180"/>
    </location>
</feature>
<organism evidence="2">
    <name type="scientific">marine metagenome</name>
    <dbReference type="NCBI Taxonomy" id="408172"/>
    <lineage>
        <taxon>unclassified sequences</taxon>
        <taxon>metagenomes</taxon>
        <taxon>ecological metagenomes</taxon>
    </lineage>
</organism>
<accession>A0A381W104</accession>
<dbReference type="InterPro" id="IPR050135">
    <property type="entry name" value="dGTPase-like"/>
</dbReference>
<sequence>MKSFKCPVHKFIRVEPLALEIIDTIEFQRLRFIRQLGVCHYIYPSASHTRFEHSLGVYNLVGKLFTCLLENQPNLQIPKRDIQLIKIAGLIHDIGHVCFSHSFDNHIRHKLDVSVDEHEDRGVKLFKHMVEKYKLSFLQKEVDLISNIILGKFDSNYPKYYFEIVANSSTYLDVDKLDYLLRDSYHLGFQLGFQYDYLFHKMRIIDDQICYNKKAAYTIYSIFNARYKLHKEVYQHRAVSQIDAMICDAIIQEKETLKLNQMFASNSFDWIKLTDDYIYVSLALSNNNILSRINQRNLYHTVSKEEVKNVDKRSFIVSEKTLGFVNKNVNPLCQICFFDKKNINHLCKMKMDEITNLMPLNFTETHIQYISKN</sequence>
<name>A0A381W104_9ZZZZ</name>
<dbReference type="EMBL" id="UINC01010341">
    <property type="protein sequence ID" value="SVA46041.1"/>
    <property type="molecule type" value="Genomic_DNA"/>
</dbReference>
<dbReference type="AlphaFoldDB" id="A0A381W104"/>
<dbReference type="GO" id="GO:0008832">
    <property type="term" value="F:dGTPase activity"/>
    <property type="evidence" value="ECO:0007669"/>
    <property type="project" value="TreeGrafter"/>
</dbReference>
<dbReference type="InterPro" id="IPR003607">
    <property type="entry name" value="HD/PDEase_dom"/>
</dbReference>
<dbReference type="GO" id="GO:0005634">
    <property type="term" value="C:nucleus"/>
    <property type="evidence" value="ECO:0007669"/>
    <property type="project" value="TreeGrafter"/>
</dbReference>
<dbReference type="Pfam" id="PF19276">
    <property type="entry name" value="HD_assoc_2"/>
    <property type="match status" value="1"/>
</dbReference>
<dbReference type="PANTHER" id="PTHR11373">
    <property type="entry name" value="DEOXYNUCLEOSIDE TRIPHOSPHATE TRIPHOSPHOHYDROLASE"/>
    <property type="match status" value="1"/>
</dbReference>
<dbReference type="CDD" id="cd00077">
    <property type="entry name" value="HDc"/>
    <property type="match status" value="1"/>
</dbReference>
<protein>
    <recommendedName>
        <fullName evidence="1">HD domain-containing protein</fullName>
    </recommendedName>
</protein>
<dbReference type="SMART" id="SM00471">
    <property type="entry name" value="HDc"/>
    <property type="match status" value="1"/>
</dbReference>
<dbReference type="PANTHER" id="PTHR11373:SF4">
    <property type="entry name" value="DEOXYNUCLEOSIDE TRIPHOSPHATE TRIPHOSPHOHYDROLASE SAMHD1"/>
    <property type="match status" value="1"/>
</dbReference>
<evidence type="ECO:0000259" key="1">
    <source>
        <dbReference type="PROSITE" id="PS51831"/>
    </source>
</evidence>
<dbReference type="SUPFAM" id="SSF109604">
    <property type="entry name" value="HD-domain/PDEase-like"/>
    <property type="match status" value="1"/>
</dbReference>
<dbReference type="Pfam" id="PF01966">
    <property type="entry name" value="HD"/>
    <property type="match status" value="1"/>
</dbReference>
<dbReference type="InterPro" id="IPR045509">
    <property type="entry name" value="HD_assoc_2"/>
</dbReference>
<evidence type="ECO:0000313" key="2">
    <source>
        <dbReference type="EMBL" id="SVA46041.1"/>
    </source>
</evidence>
<dbReference type="PROSITE" id="PS51831">
    <property type="entry name" value="HD"/>
    <property type="match status" value="1"/>
</dbReference>
<gene>
    <name evidence="2" type="ORF">METZ01_LOCUS98895</name>
</gene>
<proteinExistence type="predicted"/>
<dbReference type="GO" id="GO:0006203">
    <property type="term" value="P:dGTP catabolic process"/>
    <property type="evidence" value="ECO:0007669"/>
    <property type="project" value="TreeGrafter"/>
</dbReference>
<dbReference type="Gene3D" id="1.10.3210.10">
    <property type="entry name" value="Hypothetical protein af1432"/>
    <property type="match status" value="1"/>
</dbReference>
<dbReference type="Gene3D" id="3.30.70.2760">
    <property type="match status" value="1"/>
</dbReference>